<dbReference type="InterPro" id="IPR005080">
    <property type="entry name" value="Peptidase_A25"/>
</dbReference>
<evidence type="ECO:0000256" key="1">
    <source>
        <dbReference type="ARBA" id="ARBA00022670"/>
    </source>
</evidence>
<evidence type="ECO:0000313" key="6">
    <source>
        <dbReference type="EMBL" id="RKQ37841.1"/>
    </source>
</evidence>
<comment type="caution">
    <text evidence="6">The sequence shown here is derived from an EMBL/GenBank/DDBJ whole genome shotgun (WGS) entry which is preliminary data.</text>
</comment>
<dbReference type="EC" id="3.4.24.78" evidence="4"/>
<name>A0A495ACZ7_9BACI</name>
<dbReference type="GO" id="GO:0004222">
    <property type="term" value="F:metalloendopeptidase activity"/>
    <property type="evidence" value="ECO:0007669"/>
    <property type="project" value="UniProtKB-UniRule"/>
</dbReference>
<dbReference type="AlphaFoldDB" id="A0A495ACZ7"/>
<dbReference type="Pfam" id="PF03418">
    <property type="entry name" value="Peptidase_A25"/>
    <property type="match status" value="1"/>
</dbReference>
<gene>
    <name evidence="4" type="primary">gpr</name>
    <name evidence="6" type="ORF">D8M06_03320</name>
</gene>
<dbReference type="PIRSF" id="PIRSF019549">
    <property type="entry name" value="Peptidase_A25"/>
    <property type="match status" value="1"/>
</dbReference>
<dbReference type="Proteomes" id="UP000269301">
    <property type="component" value="Unassembled WGS sequence"/>
</dbReference>
<evidence type="ECO:0000256" key="3">
    <source>
        <dbReference type="ARBA" id="ARBA00023145"/>
    </source>
</evidence>
<evidence type="ECO:0000313" key="7">
    <source>
        <dbReference type="Proteomes" id="UP000269301"/>
    </source>
</evidence>
<dbReference type="NCBIfam" id="TIGR01441">
    <property type="entry name" value="GPR"/>
    <property type="match status" value="1"/>
</dbReference>
<reference evidence="6 7" key="1">
    <citation type="journal article" date="2016" name="Int. J. Syst. Evol. Microbiol.">
        <title>Oceanobacillus halophilus sp. nov., a novel moderately halophilic bacterium from a hypersaline lake.</title>
        <authorList>
            <person name="Amoozegar M.A."/>
            <person name="Bagheri M."/>
            <person name="Makhdoumi A."/>
            <person name="Nikou M.M."/>
            <person name="Fazeli S.A.S."/>
            <person name="Schumann P."/>
            <person name="Sproer C."/>
            <person name="Sanchez-Porro C."/>
            <person name="Ventosa A."/>
        </authorList>
    </citation>
    <scope>NUCLEOTIDE SEQUENCE [LARGE SCALE GENOMIC DNA]</scope>
    <source>
        <strain evidence="6 7">DSM 23996</strain>
    </source>
</reference>
<feature type="region of interest" description="Disordered" evidence="5">
    <location>
        <begin position="24"/>
        <end position="43"/>
    </location>
</feature>
<dbReference type="InterPro" id="IPR023430">
    <property type="entry name" value="Pept_HybD-like_dom_sf"/>
</dbReference>
<dbReference type="OrthoDB" id="9777293at2"/>
<protein>
    <recommendedName>
        <fullName evidence="4">Germination protease</fullName>
        <ecNumber evidence="4">3.4.24.78</ecNumber>
    </recommendedName>
    <alternativeName>
        <fullName evidence="4">GPR endopeptidase</fullName>
    </alternativeName>
    <alternativeName>
        <fullName evidence="4">Germination proteinase</fullName>
    </alternativeName>
    <alternativeName>
        <fullName evidence="4">Spore protease</fullName>
    </alternativeName>
</protein>
<feature type="chain" id="PRO_5023305550" description="Germination protease" evidence="4">
    <location>
        <begin position="15"/>
        <end position="372"/>
    </location>
</feature>
<dbReference type="GO" id="GO:0009847">
    <property type="term" value="P:spore germination"/>
    <property type="evidence" value="ECO:0007669"/>
    <property type="project" value="UniProtKB-UniRule"/>
</dbReference>
<proteinExistence type="inferred from homology"/>
<dbReference type="HAMAP" id="MF_00626">
    <property type="entry name" value="Germination_prot"/>
    <property type="match status" value="1"/>
</dbReference>
<sequence length="372" mass="41026">MDDNKIEKYQVRTDLAVEARDMYVKSEEKSKQQKDKEQEIKGVTFKEKHQDDIKISYVDIDEEGAKQIGKKPGSYVTIYADGVKRQDTKRQEAAAKILAKELEQLVEKNNIPTDGTGLIVGLGNWNVTPDALGPMTVEKTLVTSHLFKLQFESVSEGYRPVAAVTPGVMGVTGIETSDIIFGIVEKLKPDFVIAIDALASRSIERVNETIQLSDSGIHPGSGVGNKRKEISKDTLGVPVIAIGVPTVVDAVTITSDTIDFILKHFGREWTEKDRPSKALSPAGMSFGGKKYTEEDLPDEQKRQTFMGMVGTLSEEEKRKLIQEVLTPIGHNLMVTPKEVDGFMVDMANLIAEGVNAALHENINVDNFASYSR</sequence>
<dbReference type="RefSeq" id="WP_121202914.1">
    <property type="nucleotide sequence ID" value="NZ_RBZP01000001.1"/>
</dbReference>
<dbReference type="SUPFAM" id="SSF53163">
    <property type="entry name" value="HybD-like"/>
    <property type="match status" value="1"/>
</dbReference>
<feature type="propeptide" id="PRO_5019873895" evidence="4">
    <location>
        <begin position="1"/>
        <end position="14"/>
    </location>
</feature>
<organism evidence="6 7">
    <name type="scientific">Oceanobacillus halophilus</name>
    <dbReference type="NCBI Taxonomy" id="930130"/>
    <lineage>
        <taxon>Bacteria</taxon>
        <taxon>Bacillati</taxon>
        <taxon>Bacillota</taxon>
        <taxon>Bacilli</taxon>
        <taxon>Bacillales</taxon>
        <taxon>Bacillaceae</taxon>
        <taxon>Oceanobacillus</taxon>
    </lineage>
</organism>
<feature type="region of interest" description="Disordered" evidence="5">
    <location>
        <begin position="273"/>
        <end position="292"/>
    </location>
</feature>
<keyword evidence="7" id="KW-1185">Reference proteome</keyword>
<keyword evidence="2 4" id="KW-0378">Hydrolase</keyword>
<keyword evidence="3 4" id="KW-0865">Zymogen</keyword>
<keyword evidence="1 4" id="KW-0645">Protease</keyword>
<comment type="function">
    <text evidence="4">Initiates the rapid degradation of small, acid-soluble proteins during spore germination.</text>
</comment>
<comment type="PTM">
    <text evidence="4">Autoproteolytically processed. The inactive tetrameric zymogen termed p46 autoprocesses to a smaller form termed p41, which is active only during spore germination.</text>
</comment>
<accession>A0A495ACZ7</accession>
<evidence type="ECO:0000256" key="2">
    <source>
        <dbReference type="ARBA" id="ARBA00022801"/>
    </source>
</evidence>
<comment type="catalytic activity">
    <reaction evidence="4">
        <text>Endopeptidase action with P4 Glu or Asp, P1 preferably Glu &gt; Asp, P1' hydrophobic and P2' Ala.</text>
        <dbReference type="EC" id="3.4.24.78"/>
    </reaction>
</comment>
<comment type="similarity">
    <text evidence="4">Belongs to the peptidase A25 family.</text>
</comment>
<comment type="subunit">
    <text evidence="4">Homotetramer.</text>
</comment>
<dbReference type="Gene3D" id="3.40.50.1450">
    <property type="entry name" value="HybD-like"/>
    <property type="match status" value="2"/>
</dbReference>
<dbReference type="EMBL" id="RBZP01000001">
    <property type="protein sequence ID" value="RKQ37841.1"/>
    <property type="molecule type" value="Genomic_DNA"/>
</dbReference>
<evidence type="ECO:0000256" key="5">
    <source>
        <dbReference type="SAM" id="MobiDB-lite"/>
    </source>
</evidence>
<evidence type="ECO:0000256" key="4">
    <source>
        <dbReference type="HAMAP-Rule" id="MF_00626"/>
    </source>
</evidence>
<dbReference type="GO" id="GO:0006508">
    <property type="term" value="P:proteolysis"/>
    <property type="evidence" value="ECO:0007669"/>
    <property type="project" value="UniProtKB-UniRule"/>
</dbReference>